<feature type="compositionally biased region" description="Polar residues" evidence="1">
    <location>
        <begin position="13"/>
        <end position="28"/>
    </location>
</feature>
<dbReference type="PhylomeDB" id="B6QCL9"/>
<evidence type="ECO:0000256" key="1">
    <source>
        <dbReference type="SAM" id="MobiDB-lite"/>
    </source>
</evidence>
<dbReference type="AlphaFoldDB" id="B6QCL9"/>
<proteinExistence type="predicted"/>
<organism evidence="2 3">
    <name type="scientific">Talaromyces marneffei (strain ATCC 18224 / CBS 334.59 / QM 7333)</name>
    <name type="common">Penicillium marneffei</name>
    <dbReference type="NCBI Taxonomy" id="441960"/>
    <lineage>
        <taxon>Eukaryota</taxon>
        <taxon>Fungi</taxon>
        <taxon>Dikarya</taxon>
        <taxon>Ascomycota</taxon>
        <taxon>Pezizomycotina</taxon>
        <taxon>Eurotiomycetes</taxon>
        <taxon>Eurotiomycetidae</taxon>
        <taxon>Eurotiales</taxon>
        <taxon>Trichocomaceae</taxon>
        <taxon>Talaromyces</taxon>
        <taxon>Talaromyces sect. Talaromyces</taxon>
    </lineage>
</organism>
<feature type="region of interest" description="Disordered" evidence="1">
    <location>
        <begin position="1"/>
        <end position="53"/>
    </location>
</feature>
<evidence type="ECO:0000313" key="3">
    <source>
        <dbReference type="Proteomes" id="UP000001294"/>
    </source>
</evidence>
<sequence length="112" mass="12698">MVWESSRIAAATGESTTESKPIQRSEGSSGPLEDDEGAQITPSPFASIFPDGTDTITPVFIQRYDDDKNDCHENTEDADHRTVLKYSESLQLFRRRPEDGGETWKRRVSEYR</sequence>
<dbReference type="VEuPathDB" id="FungiDB:PMAA_067710"/>
<protein>
    <submittedName>
        <fullName evidence="2">Uncharacterized protein</fullName>
    </submittedName>
</protein>
<reference evidence="3" key="1">
    <citation type="journal article" date="2015" name="Genome Announc.">
        <title>Genome sequence of the AIDS-associated pathogen Penicillium marneffei (ATCC18224) and its near taxonomic relative Talaromyces stipitatus (ATCC10500).</title>
        <authorList>
            <person name="Nierman W.C."/>
            <person name="Fedorova-Abrams N.D."/>
            <person name="Andrianopoulos A."/>
        </authorList>
    </citation>
    <scope>NUCLEOTIDE SEQUENCE [LARGE SCALE GENOMIC DNA]</scope>
    <source>
        <strain evidence="3">ATCC 18224 / CBS 334.59 / QM 7333</strain>
    </source>
</reference>
<dbReference type="EMBL" id="DS995900">
    <property type="protein sequence ID" value="EEA25673.1"/>
    <property type="molecule type" value="Genomic_DNA"/>
</dbReference>
<dbReference type="Proteomes" id="UP000001294">
    <property type="component" value="Unassembled WGS sequence"/>
</dbReference>
<dbReference type="HOGENOM" id="CLU_2146727_0_0_1"/>
<name>B6QCL9_TALMQ</name>
<accession>B6QCL9</accession>
<keyword evidence="3" id="KW-1185">Reference proteome</keyword>
<gene>
    <name evidence="2" type="ORF">PMAA_067710</name>
</gene>
<dbReference type="OrthoDB" id="4227259at2759"/>
<evidence type="ECO:0000313" key="2">
    <source>
        <dbReference type="EMBL" id="EEA25673.1"/>
    </source>
</evidence>